<accession>A0A2S5T3C9</accession>
<evidence type="ECO:0000313" key="1">
    <source>
        <dbReference type="EMBL" id="PPE69501.1"/>
    </source>
</evidence>
<organism evidence="1 2">
    <name type="scientific">Caldimonas thermodepolymerans</name>
    <dbReference type="NCBI Taxonomy" id="215580"/>
    <lineage>
        <taxon>Bacteria</taxon>
        <taxon>Pseudomonadati</taxon>
        <taxon>Pseudomonadota</taxon>
        <taxon>Betaproteobacteria</taxon>
        <taxon>Burkholderiales</taxon>
        <taxon>Sphaerotilaceae</taxon>
        <taxon>Caldimonas</taxon>
    </lineage>
</organism>
<dbReference type="InterPro" id="IPR009752">
    <property type="entry name" value="Phage_Mu_GpJ"/>
</dbReference>
<dbReference type="AlphaFoldDB" id="A0A2S5T3C9"/>
<keyword evidence="2" id="KW-1185">Reference proteome</keyword>
<dbReference type="Proteomes" id="UP000239406">
    <property type="component" value="Unassembled WGS sequence"/>
</dbReference>
<dbReference type="EMBL" id="PSNY01000011">
    <property type="protein sequence ID" value="PPE69501.1"/>
    <property type="molecule type" value="Genomic_DNA"/>
</dbReference>
<dbReference type="RefSeq" id="WP_104357795.1">
    <property type="nucleotide sequence ID" value="NZ_CP064338.1"/>
</dbReference>
<comment type="caution">
    <text evidence="1">The sequence shown here is derived from an EMBL/GenBank/DDBJ whole genome shotgun (WGS) entry which is preliminary data.</text>
</comment>
<reference evidence="1 2" key="1">
    <citation type="submission" date="2018-02" db="EMBL/GenBank/DDBJ databases">
        <title>Reclassifiation of [Polyangium] brachysporum DSM 7029 as Guopingzhaonella breviflexa gen. nov., sp. nov., a member of the family Comamonadaceae.</title>
        <authorList>
            <person name="Tang B."/>
        </authorList>
    </citation>
    <scope>NUCLEOTIDE SEQUENCE [LARGE SCALE GENOMIC DNA]</scope>
    <source>
        <strain evidence="1 2">DSM 15344</strain>
    </source>
</reference>
<evidence type="ECO:0000313" key="2">
    <source>
        <dbReference type="Proteomes" id="UP000239406"/>
    </source>
</evidence>
<dbReference type="Pfam" id="PF07030">
    <property type="entry name" value="Phage_Mu_Gp36"/>
    <property type="match status" value="1"/>
</dbReference>
<protein>
    <submittedName>
        <fullName evidence="1">Uncharacterized protein</fullName>
    </submittedName>
</protein>
<proteinExistence type="predicted"/>
<sequence length="141" mass="15344">MPTQYLTPEIMYETFGEASIAKVVTTTGVDFEAFLDGINQEIDAYVGAAVPLPPSEAAIKVVQAAAADLARYRLFRDAASELMRDRAEDAIKFLSGVAARKLALPMPADDPTTPEDESGLAYVAECGSAQRRMQRDQLKSW</sequence>
<gene>
    <name evidence="1" type="ORF">C1702_11200</name>
</gene>
<name>A0A2S5T3C9_9BURK</name>